<evidence type="ECO:0000313" key="2">
    <source>
        <dbReference type="EMBL" id="GIE20726.1"/>
    </source>
</evidence>
<organism evidence="2 3">
    <name type="scientific">Winogradskya humida</name>
    <dbReference type="NCBI Taxonomy" id="113566"/>
    <lineage>
        <taxon>Bacteria</taxon>
        <taxon>Bacillati</taxon>
        <taxon>Actinomycetota</taxon>
        <taxon>Actinomycetes</taxon>
        <taxon>Micromonosporales</taxon>
        <taxon>Micromonosporaceae</taxon>
        <taxon>Winogradskya</taxon>
    </lineage>
</organism>
<evidence type="ECO:0000256" key="1">
    <source>
        <dbReference type="SAM" id="SignalP"/>
    </source>
</evidence>
<keyword evidence="3" id="KW-1185">Reference proteome</keyword>
<comment type="caution">
    <text evidence="2">The sequence shown here is derived from an EMBL/GenBank/DDBJ whole genome shotgun (WGS) entry which is preliminary data.</text>
</comment>
<dbReference type="Proteomes" id="UP000603200">
    <property type="component" value="Unassembled WGS sequence"/>
</dbReference>
<name>A0ABQ3ZQ78_9ACTN</name>
<sequence length="146" mass="15383">MKAIGVVLALVITAMTAGGCQSSPTKGMSRDDIVAEYVSALQAGNRERLVELHNPRLDDTSDIDVKIAEAGGVPWSNVRVEWYAEAFPSGPVARITALTPGGRKIDTNIGLSQIDGLWYLALGTRTPHPGDPVPLDTTTSLSPASS</sequence>
<feature type="chain" id="PRO_5047363725" description="Lipoprotein" evidence="1">
    <location>
        <begin position="18"/>
        <end position="146"/>
    </location>
</feature>
<dbReference type="RefSeq" id="WP_203837884.1">
    <property type="nucleotide sequence ID" value="NZ_BAAATV010000008.1"/>
</dbReference>
<dbReference type="EMBL" id="BOMN01000042">
    <property type="protein sequence ID" value="GIE20726.1"/>
    <property type="molecule type" value="Genomic_DNA"/>
</dbReference>
<accession>A0ABQ3ZQ78</accession>
<dbReference type="PROSITE" id="PS51257">
    <property type="entry name" value="PROKAR_LIPOPROTEIN"/>
    <property type="match status" value="1"/>
</dbReference>
<feature type="signal peptide" evidence="1">
    <location>
        <begin position="1"/>
        <end position="17"/>
    </location>
</feature>
<proteinExistence type="predicted"/>
<reference evidence="2 3" key="1">
    <citation type="submission" date="2021-01" db="EMBL/GenBank/DDBJ databases">
        <title>Whole genome shotgun sequence of Actinoplanes humidus NBRC 14915.</title>
        <authorList>
            <person name="Komaki H."/>
            <person name="Tamura T."/>
        </authorList>
    </citation>
    <scope>NUCLEOTIDE SEQUENCE [LARGE SCALE GENOMIC DNA]</scope>
    <source>
        <strain evidence="2 3">NBRC 14915</strain>
    </source>
</reference>
<evidence type="ECO:0008006" key="4">
    <source>
        <dbReference type="Google" id="ProtNLM"/>
    </source>
</evidence>
<keyword evidence="1" id="KW-0732">Signal</keyword>
<protein>
    <recommendedName>
        <fullName evidence="4">Lipoprotein</fullName>
    </recommendedName>
</protein>
<evidence type="ECO:0000313" key="3">
    <source>
        <dbReference type="Proteomes" id="UP000603200"/>
    </source>
</evidence>
<gene>
    <name evidence="2" type="ORF">Ahu01nite_038280</name>
</gene>